<name>A0ABT1U1J0_9GAMM</name>
<evidence type="ECO:0000313" key="1">
    <source>
        <dbReference type="EMBL" id="MCQ8127428.1"/>
    </source>
</evidence>
<dbReference type="RefSeq" id="WP_256613748.1">
    <property type="nucleotide sequence ID" value="NZ_JANIBK010000008.1"/>
</dbReference>
<evidence type="ECO:0000313" key="2">
    <source>
        <dbReference type="Proteomes" id="UP001524586"/>
    </source>
</evidence>
<comment type="caution">
    <text evidence="1">The sequence shown here is derived from an EMBL/GenBank/DDBJ whole genome shotgun (WGS) entry which is preliminary data.</text>
</comment>
<reference evidence="1 2" key="1">
    <citation type="submission" date="2022-07" db="EMBL/GenBank/DDBJ databases">
        <title>Methylomonas rivi sp. nov., Methylomonas rosea sp. nov., Methylomonas aureus sp. nov. and Methylomonas subterranea sp. nov., four novel methanotrophs isolated from a freshwater creek and the deep terrestrial subsurface.</title>
        <authorList>
            <person name="Abin C."/>
            <person name="Sankaranarayanan K."/>
            <person name="Garner C."/>
            <person name="Sindelar R."/>
            <person name="Kotary K."/>
            <person name="Garner R."/>
            <person name="Barclay S."/>
            <person name="Lawson P."/>
            <person name="Krumholz L."/>
        </authorList>
    </citation>
    <scope>NUCLEOTIDE SEQUENCE [LARGE SCALE GENOMIC DNA]</scope>
    <source>
        <strain evidence="1 2">WSC-6</strain>
    </source>
</reference>
<sequence>MSWEILYGKQAQKGARKLVAAGLKDKVLPLLAGAYFRRINIMCRYRDGVFKSGLGPKAEVLFFACPKKSTQKKRHPMPL</sequence>
<protein>
    <submittedName>
        <fullName evidence="1">Uncharacterized protein</fullName>
    </submittedName>
</protein>
<organism evidence="1 2">
    <name type="scientific">Methylomonas rivi</name>
    <dbReference type="NCBI Taxonomy" id="2952226"/>
    <lineage>
        <taxon>Bacteria</taxon>
        <taxon>Pseudomonadati</taxon>
        <taxon>Pseudomonadota</taxon>
        <taxon>Gammaproteobacteria</taxon>
        <taxon>Methylococcales</taxon>
        <taxon>Methylococcaceae</taxon>
        <taxon>Methylomonas</taxon>
    </lineage>
</organism>
<dbReference type="Proteomes" id="UP001524586">
    <property type="component" value="Unassembled WGS sequence"/>
</dbReference>
<keyword evidence="2" id="KW-1185">Reference proteome</keyword>
<accession>A0ABT1U1J0</accession>
<gene>
    <name evidence="1" type="ORF">NP596_03070</name>
</gene>
<proteinExistence type="predicted"/>
<dbReference type="EMBL" id="JANIBK010000008">
    <property type="protein sequence ID" value="MCQ8127428.1"/>
    <property type="molecule type" value="Genomic_DNA"/>
</dbReference>